<keyword evidence="3" id="KW-1185">Reference proteome</keyword>
<feature type="non-terminal residue" evidence="2">
    <location>
        <position position="1"/>
    </location>
</feature>
<organism evidence="2 3">
    <name type="scientific">Eragrostis curvula</name>
    <name type="common">weeping love grass</name>
    <dbReference type="NCBI Taxonomy" id="38414"/>
    <lineage>
        <taxon>Eukaryota</taxon>
        <taxon>Viridiplantae</taxon>
        <taxon>Streptophyta</taxon>
        <taxon>Embryophyta</taxon>
        <taxon>Tracheophyta</taxon>
        <taxon>Spermatophyta</taxon>
        <taxon>Magnoliopsida</taxon>
        <taxon>Liliopsida</taxon>
        <taxon>Poales</taxon>
        <taxon>Poaceae</taxon>
        <taxon>PACMAD clade</taxon>
        <taxon>Chloridoideae</taxon>
        <taxon>Eragrostideae</taxon>
        <taxon>Eragrostidinae</taxon>
        <taxon>Eragrostis</taxon>
    </lineage>
</organism>
<evidence type="ECO:0000259" key="1">
    <source>
        <dbReference type="Pfam" id="PF24523"/>
    </source>
</evidence>
<dbReference type="InterPro" id="IPR036047">
    <property type="entry name" value="F-box-like_dom_sf"/>
</dbReference>
<proteinExistence type="predicted"/>
<dbReference type="AlphaFoldDB" id="A0A5J9SMX5"/>
<evidence type="ECO:0000313" key="3">
    <source>
        <dbReference type="Proteomes" id="UP000324897"/>
    </source>
</evidence>
<dbReference type="Pfam" id="PF24523">
    <property type="entry name" value="DUF7595"/>
    <property type="match status" value="1"/>
</dbReference>
<feature type="domain" description="DUF7595" evidence="1">
    <location>
        <begin position="191"/>
        <end position="367"/>
    </location>
</feature>
<dbReference type="OrthoDB" id="695200at2759"/>
<comment type="caution">
    <text evidence="2">The sequence shown here is derived from an EMBL/GenBank/DDBJ whole genome shotgun (WGS) entry which is preliminary data.</text>
</comment>
<dbReference type="EMBL" id="RWGY01000597">
    <property type="protein sequence ID" value="TVU00372.1"/>
    <property type="molecule type" value="Genomic_DNA"/>
</dbReference>
<protein>
    <recommendedName>
        <fullName evidence="1">DUF7595 domain-containing protein</fullName>
    </recommendedName>
</protein>
<evidence type="ECO:0000313" key="2">
    <source>
        <dbReference type="EMBL" id="TVU00372.1"/>
    </source>
</evidence>
<dbReference type="PANTHER" id="PTHR35828">
    <property type="entry name" value="OS08G0203800 PROTEIN-RELATED"/>
    <property type="match status" value="1"/>
</dbReference>
<dbReference type="Proteomes" id="UP000324897">
    <property type="component" value="Unassembled WGS sequence"/>
</dbReference>
<name>A0A5J9SMX5_9POAL</name>
<dbReference type="PANTHER" id="PTHR35828:SF23">
    <property type="entry name" value="F-BOX DOMAIN-CONTAINING PROTEIN"/>
    <property type="match status" value="1"/>
</dbReference>
<dbReference type="InterPro" id="IPR056016">
    <property type="entry name" value="DUF7595"/>
</dbReference>
<sequence length="381" mass="43699">MSRKRQRRSQREAPPLPLDLVLEIATRSDPTTLVRCAATCKDVRRRITDQAFHGSLRLHHADGCLVPSLLRGHLVWNTVRDLLLIDNATKHATKLPLGTACWPRPKVLAARDGLILIITIGSKEHRLYVFSPTKGHIQFVPHQRYDGQYVLLAGDDDDNVNRSCRSFRVVKVKSVSWNGNRRVLQFQPFFSEDGRWGRSVKVPIPYVHGGWFRLHPLVTNGALHWLCRSDKLYYIVKLHVESAMVTTTELPMSFHQEYGSTAAARKQLLLATKPSVAGSRRLCVFAADSDKISVWAQSERDPSRWTRQPQMEIKRELITLFGWDDRLVQERMRTVRLEWFSDRSGSMLFDVPGEGCYMLDVRSKKIVGWSWGRDQGPHDTI</sequence>
<dbReference type="SUPFAM" id="SSF81383">
    <property type="entry name" value="F-box domain"/>
    <property type="match status" value="1"/>
</dbReference>
<accession>A0A5J9SMX5</accession>
<reference evidence="2 3" key="1">
    <citation type="journal article" date="2019" name="Sci. Rep.">
        <title>A high-quality genome of Eragrostis curvula grass provides insights into Poaceae evolution and supports new strategies to enhance forage quality.</title>
        <authorList>
            <person name="Carballo J."/>
            <person name="Santos B.A.C.M."/>
            <person name="Zappacosta D."/>
            <person name="Garbus I."/>
            <person name="Selva J.P."/>
            <person name="Gallo C.A."/>
            <person name="Diaz A."/>
            <person name="Albertini E."/>
            <person name="Caccamo M."/>
            <person name="Echenique V."/>
        </authorList>
    </citation>
    <scope>NUCLEOTIDE SEQUENCE [LARGE SCALE GENOMIC DNA]</scope>
    <source>
        <strain evidence="3">cv. Victoria</strain>
        <tissue evidence="2">Leaf</tissue>
    </source>
</reference>
<dbReference type="Gramene" id="TVU00372">
    <property type="protein sequence ID" value="TVU00372"/>
    <property type="gene ID" value="EJB05_54193"/>
</dbReference>
<gene>
    <name evidence="2" type="ORF">EJB05_54193</name>
</gene>